<dbReference type="InterPro" id="IPR051835">
    <property type="entry name" value="RAC1-GEF"/>
</dbReference>
<dbReference type="PANTHER" id="PTHR45858">
    <property type="entry name" value="FERM DOMAIN CONTAINING PROTEIN"/>
    <property type="match status" value="1"/>
</dbReference>
<dbReference type="SUPFAM" id="SSF54236">
    <property type="entry name" value="Ubiquitin-like"/>
    <property type="match status" value="1"/>
</dbReference>
<evidence type="ECO:0000259" key="2">
    <source>
        <dbReference type="Pfam" id="PF09379"/>
    </source>
</evidence>
<sequence>MNMAGQWECTTESLAEGRVIECLRVSRGERSVARAARINVRASELARDRRLKTLGVVVHFLDDTQHTFQVEKRSKGNALLEMVFQHLELIEKDYFGLQFSDNGMAPVPGNSDNMSTEGRFSHPARSRQTSLRDITPPTPAQTWAGRPHYKSSSPELFCAGALLHTRSSGSSVTTSGCHHQLPEAPTINCLSKALELRKPARLHSTLTGAMVSERLACSPPTKVIRVQFPTGSLGIFVCGNRAGQCCWLVFSGISHFPHPSIPVLLHTHLNHPHRLSRPQC</sequence>
<feature type="domain" description="FERM N-terminal" evidence="2">
    <location>
        <begin position="58"/>
        <end position="103"/>
    </location>
</feature>
<protein>
    <recommendedName>
        <fullName evidence="2">FERM N-terminal domain-containing protein</fullName>
    </recommendedName>
</protein>
<reference evidence="3 4" key="1">
    <citation type="submission" date="2023-02" db="EMBL/GenBank/DDBJ databases">
        <title>LHISI_Scaffold_Assembly.</title>
        <authorList>
            <person name="Stuart O.P."/>
            <person name="Cleave R."/>
            <person name="Magrath M.J.L."/>
            <person name="Mikheyev A.S."/>
        </authorList>
    </citation>
    <scope>NUCLEOTIDE SEQUENCE [LARGE SCALE GENOMIC DNA]</scope>
    <source>
        <strain evidence="3">Daus_M_001</strain>
        <tissue evidence="3">Leg muscle</tissue>
    </source>
</reference>
<evidence type="ECO:0000256" key="1">
    <source>
        <dbReference type="SAM" id="MobiDB-lite"/>
    </source>
</evidence>
<dbReference type="InterPro" id="IPR018979">
    <property type="entry name" value="FERM_N"/>
</dbReference>
<dbReference type="Gene3D" id="3.10.20.90">
    <property type="entry name" value="Phosphatidylinositol 3-kinase Catalytic Subunit, Chain A, domain 1"/>
    <property type="match status" value="1"/>
</dbReference>
<gene>
    <name evidence="3" type="ORF">PR048_019235</name>
</gene>
<dbReference type="InterPro" id="IPR029071">
    <property type="entry name" value="Ubiquitin-like_domsf"/>
</dbReference>
<dbReference type="Proteomes" id="UP001159363">
    <property type="component" value="Chromosome 6"/>
</dbReference>
<organism evidence="3 4">
    <name type="scientific">Dryococelus australis</name>
    <dbReference type="NCBI Taxonomy" id="614101"/>
    <lineage>
        <taxon>Eukaryota</taxon>
        <taxon>Metazoa</taxon>
        <taxon>Ecdysozoa</taxon>
        <taxon>Arthropoda</taxon>
        <taxon>Hexapoda</taxon>
        <taxon>Insecta</taxon>
        <taxon>Pterygota</taxon>
        <taxon>Neoptera</taxon>
        <taxon>Polyneoptera</taxon>
        <taxon>Phasmatodea</taxon>
        <taxon>Verophasmatodea</taxon>
        <taxon>Anareolatae</taxon>
        <taxon>Phasmatidae</taxon>
        <taxon>Eurycanthinae</taxon>
        <taxon>Dryococelus</taxon>
    </lineage>
</organism>
<keyword evidence="4" id="KW-1185">Reference proteome</keyword>
<dbReference type="Pfam" id="PF09379">
    <property type="entry name" value="FERM_N"/>
    <property type="match status" value="1"/>
</dbReference>
<evidence type="ECO:0000313" key="4">
    <source>
        <dbReference type="Proteomes" id="UP001159363"/>
    </source>
</evidence>
<feature type="region of interest" description="Disordered" evidence="1">
    <location>
        <begin position="113"/>
        <end position="148"/>
    </location>
</feature>
<comment type="caution">
    <text evidence="3">The sequence shown here is derived from an EMBL/GenBank/DDBJ whole genome shotgun (WGS) entry which is preliminary data.</text>
</comment>
<name>A0ABQ9H322_9NEOP</name>
<proteinExistence type="predicted"/>
<evidence type="ECO:0000313" key="3">
    <source>
        <dbReference type="EMBL" id="KAJ8878652.1"/>
    </source>
</evidence>
<dbReference type="PANTHER" id="PTHR45858:SF5">
    <property type="entry name" value="MOESIN_EZRIN_RADIXIN HOMOLOG 1"/>
    <property type="match status" value="1"/>
</dbReference>
<dbReference type="EMBL" id="JARBHB010000007">
    <property type="protein sequence ID" value="KAJ8878652.1"/>
    <property type="molecule type" value="Genomic_DNA"/>
</dbReference>
<accession>A0ABQ9H322</accession>